<dbReference type="Proteomes" id="UP000821866">
    <property type="component" value="Chromosome 1"/>
</dbReference>
<name>A0A9J6F0G3_RHIMP</name>
<gene>
    <name evidence="2" type="ORF">HPB51_009387</name>
</gene>
<accession>A0A9J6F0G3</accession>
<dbReference type="EMBL" id="JABSTU010000001">
    <property type="protein sequence ID" value="KAH8040131.1"/>
    <property type="molecule type" value="Genomic_DNA"/>
</dbReference>
<protein>
    <submittedName>
        <fullName evidence="2">Uncharacterized protein</fullName>
    </submittedName>
</protein>
<evidence type="ECO:0000256" key="1">
    <source>
        <dbReference type="SAM" id="Phobius"/>
    </source>
</evidence>
<dbReference type="SUPFAM" id="SSF103473">
    <property type="entry name" value="MFS general substrate transporter"/>
    <property type="match status" value="1"/>
</dbReference>
<keyword evidence="1" id="KW-0812">Transmembrane</keyword>
<comment type="caution">
    <text evidence="2">The sequence shown here is derived from an EMBL/GenBank/DDBJ whole genome shotgun (WGS) entry which is preliminary data.</text>
</comment>
<feature type="transmembrane region" description="Helical" evidence="1">
    <location>
        <begin position="21"/>
        <end position="40"/>
    </location>
</feature>
<keyword evidence="1" id="KW-0472">Membrane</keyword>
<reference evidence="2" key="2">
    <citation type="submission" date="2021-09" db="EMBL/GenBank/DDBJ databases">
        <authorList>
            <person name="Jia N."/>
            <person name="Wang J."/>
            <person name="Shi W."/>
            <person name="Du L."/>
            <person name="Sun Y."/>
            <person name="Zhan W."/>
            <person name="Jiang J."/>
            <person name="Wang Q."/>
            <person name="Zhang B."/>
            <person name="Ji P."/>
            <person name="Sakyi L.B."/>
            <person name="Cui X."/>
            <person name="Yuan T."/>
            <person name="Jiang B."/>
            <person name="Yang W."/>
            <person name="Lam T.T.-Y."/>
            <person name="Chang Q."/>
            <person name="Ding S."/>
            <person name="Wang X."/>
            <person name="Zhu J."/>
            <person name="Ruan X."/>
            <person name="Zhao L."/>
            <person name="Wei J."/>
            <person name="Que T."/>
            <person name="Du C."/>
            <person name="Cheng J."/>
            <person name="Dai P."/>
            <person name="Han X."/>
            <person name="Huang E."/>
            <person name="Gao Y."/>
            <person name="Liu J."/>
            <person name="Shao H."/>
            <person name="Ye R."/>
            <person name="Li L."/>
            <person name="Wei W."/>
            <person name="Wang X."/>
            <person name="Wang C."/>
            <person name="Huo Q."/>
            <person name="Li W."/>
            <person name="Guo W."/>
            <person name="Chen H."/>
            <person name="Chen S."/>
            <person name="Zhou L."/>
            <person name="Zhou L."/>
            <person name="Ni X."/>
            <person name="Tian J."/>
            <person name="Zhou Y."/>
            <person name="Sheng Y."/>
            <person name="Liu T."/>
            <person name="Pan Y."/>
            <person name="Xia L."/>
            <person name="Li J."/>
            <person name="Zhao F."/>
            <person name="Cao W."/>
        </authorList>
    </citation>
    <scope>NUCLEOTIDE SEQUENCE</scope>
    <source>
        <strain evidence="2">Rmic-2018</strain>
        <tissue evidence="2">Larvae</tissue>
    </source>
</reference>
<organism evidence="2 3">
    <name type="scientific">Rhipicephalus microplus</name>
    <name type="common">Cattle tick</name>
    <name type="synonym">Boophilus microplus</name>
    <dbReference type="NCBI Taxonomy" id="6941"/>
    <lineage>
        <taxon>Eukaryota</taxon>
        <taxon>Metazoa</taxon>
        <taxon>Ecdysozoa</taxon>
        <taxon>Arthropoda</taxon>
        <taxon>Chelicerata</taxon>
        <taxon>Arachnida</taxon>
        <taxon>Acari</taxon>
        <taxon>Parasitiformes</taxon>
        <taxon>Ixodida</taxon>
        <taxon>Ixodoidea</taxon>
        <taxon>Ixodidae</taxon>
        <taxon>Rhipicephalinae</taxon>
        <taxon>Rhipicephalus</taxon>
        <taxon>Boophilus</taxon>
    </lineage>
</organism>
<evidence type="ECO:0000313" key="2">
    <source>
        <dbReference type="EMBL" id="KAH8040131.1"/>
    </source>
</evidence>
<dbReference type="AlphaFoldDB" id="A0A9J6F0G3"/>
<proteinExistence type="predicted"/>
<feature type="transmembrane region" description="Helical" evidence="1">
    <location>
        <begin position="60"/>
        <end position="87"/>
    </location>
</feature>
<dbReference type="InterPro" id="IPR036259">
    <property type="entry name" value="MFS_trans_sf"/>
</dbReference>
<keyword evidence="1" id="KW-1133">Transmembrane helix</keyword>
<reference evidence="2" key="1">
    <citation type="journal article" date="2020" name="Cell">
        <title>Large-Scale Comparative Analyses of Tick Genomes Elucidate Their Genetic Diversity and Vector Capacities.</title>
        <authorList>
            <consortium name="Tick Genome and Microbiome Consortium (TIGMIC)"/>
            <person name="Jia N."/>
            <person name="Wang J."/>
            <person name="Shi W."/>
            <person name="Du L."/>
            <person name="Sun Y."/>
            <person name="Zhan W."/>
            <person name="Jiang J.F."/>
            <person name="Wang Q."/>
            <person name="Zhang B."/>
            <person name="Ji P."/>
            <person name="Bell-Sakyi L."/>
            <person name="Cui X.M."/>
            <person name="Yuan T.T."/>
            <person name="Jiang B.G."/>
            <person name="Yang W.F."/>
            <person name="Lam T.T."/>
            <person name="Chang Q.C."/>
            <person name="Ding S.J."/>
            <person name="Wang X.J."/>
            <person name="Zhu J.G."/>
            <person name="Ruan X.D."/>
            <person name="Zhao L."/>
            <person name="Wei J.T."/>
            <person name="Ye R.Z."/>
            <person name="Que T.C."/>
            <person name="Du C.H."/>
            <person name="Zhou Y.H."/>
            <person name="Cheng J.X."/>
            <person name="Dai P.F."/>
            <person name="Guo W.B."/>
            <person name="Han X.H."/>
            <person name="Huang E.J."/>
            <person name="Li L.F."/>
            <person name="Wei W."/>
            <person name="Gao Y.C."/>
            <person name="Liu J.Z."/>
            <person name="Shao H.Z."/>
            <person name="Wang X."/>
            <person name="Wang C.C."/>
            <person name="Yang T.C."/>
            <person name="Huo Q.B."/>
            <person name="Li W."/>
            <person name="Chen H.Y."/>
            <person name="Chen S.E."/>
            <person name="Zhou L.G."/>
            <person name="Ni X.B."/>
            <person name="Tian J.H."/>
            <person name="Sheng Y."/>
            <person name="Liu T."/>
            <person name="Pan Y.S."/>
            <person name="Xia L.Y."/>
            <person name="Li J."/>
            <person name="Zhao F."/>
            <person name="Cao W.C."/>
        </authorList>
    </citation>
    <scope>NUCLEOTIDE SEQUENCE</scope>
    <source>
        <strain evidence="2">Rmic-2018</strain>
    </source>
</reference>
<keyword evidence="3" id="KW-1185">Reference proteome</keyword>
<sequence>MAEKAAKPAKRQRASLNSHNLRAVTYMNVCHTLLAASHNIGSPAPAFGFLSKFFPIRNIILLSSAISSVSVALCFFVSDVFYISLLFGVIHGAKLFIAAPVCPL</sequence>
<evidence type="ECO:0000313" key="3">
    <source>
        <dbReference type="Proteomes" id="UP000821866"/>
    </source>
</evidence>